<name>A0ACC3CGD7_PYRYE</name>
<evidence type="ECO:0000313" key="1">
    <source>
        <dbReference type="EMBL" id="KAK1869155.1"/>
    </source>
</evidence>
<proteinExistence type="predicted"/>
<gene>
    <name evidence="1" type="ORF">I4F81_011636</name>
</gene>
<dbReference type="EMBL" id="CM020620">
    <property type="protein sequence ID" value="KAK1869155.1"/>
    <property type="molecule type" value="Genomic_DNA"/>
</dbReference>
<dbReference type="Proteomes" id="UP000798662">
    <property type="component" value="Chromosome 3"/>
</dbReference>
<organism evidence="1 2">
    <name type="scientific">Pyropia yezoensis</name>
    <name type="common">Susabi-nori</name>
    <name type="synonym">Porphyra yezoensis</name>
    <dbReference type="NCBI Taxonomy" id="2788"/>
    <lineage>
        <taxon>Eukaryota</taxon>
        <taxon>Rhodophyta</taxon>
        <taxon>Bangiophyceae</taxon>
        <taxon>Bangiales</taxon>
        <taxon>Bangiaceae</taxon>
        <taxon>Pyropia</taxon>
    </lineage>
</organism>
<sequence>MSTLLRLRPLLRLQRPFFQFTRSLSATTADPWLALTPAHHPPTPTPLPAALAELYPTSKDEPTRLLRRPVDDRLDAALGASPPAPLTLVTGPRGAGKSTALLGAVARIRGRGGLVLDAGSVAAWTGGSGFFAPSPVAGLLERPTQVVASLAGFAAAHGAALEGLPLAVEPADGGLRDVGGIASGGAGGVAAAGRRPAQAATLGELVAAALEFAAPLESGADWDWREGPGVLGAVWTAVARELGVHAAAGGDAWVVADDWDATVGLTEHVNSRGRVTTAAVLRGVAQVLCPPRLLNRGAEVSRRGQALHYTISAAKGLQDVLRSNLGPKGTLKMLVSGAGDIKITKDGNVLLHEMQIQNPTASMIARASTAQDDICGDGTTTAVLLIGELLKQAERQLAEGLHPRVIVDGFDAARDAMLAWLPSQKLSVRIDREALVAVSRCSLLTKTTPDIANQLAEMVTDAVLTIQKEGQPLDLHMVEIQSMEHLSDRESRLVKGLVLDHGGRHPDMPKSVKNAFILTCNVSLEYEKSEVQSGFFYSNAEEREAMVEAERVVTDDRVRKIIALKKAVTAGTDKTFVVINQKGIDPPSLDLFAREGILALRRAKRRNMERLSLACGGVAVSSVDDLTEDVLGFAGTVYEQVLADEKYTFVEGVRNPFSCTLLLKGPNRHTLVQMKDAVRDGLRAVKNAIDDGCVVAGGGALEVAAWRHLTTEVAQQVKGKAKLGLQAYAEALLVVPKTLAQNSGFDAQDVIVKLQEASESGNAVGLDLGTGEPVDVVAAGIYDNFIVKKQLVGLASVIASQLLLVDEILRAGRDVNK</sequence>
<protein>
    <submittedName>
        <fullName evidence="1">Uncharacterized protein</fullName>
    </submittedName>
</protein>
<comment type="caution">
    <text evidence="1">The sequence shown here is derived from an EMBL/GenBank/DDBJ whole genome shotgun (WGS) entry which is preliminary data.</text>
</comment>
<keyword evidence="2" id="KW-1185">Reference proteome</keyword>
<accession>A0ACC3CGD7</accession>
<reference evidence="1" key="1">
    <citation type="submission" date="2019-11" db="EMBL/GenBank/DDBJ databases">
        <title>Nori genome reveals adaptations in red seaweeds to the harsh intertidal environment.</title>
        <authorList>
            <person name="Wang D."/>
            <person name="Mao Y."/>
        </authorList>
    </citation>
    <scope>NUCLEOTIDE SEQUENCE</scope>
    <source>
        <tissue evidence="1">Gametophyte</tissue>
    </source>
</reference>
<evidence type="ECO:0000313" key="2">
    <source>
        <dbReference type="Proteomes" id="UP000798662"/>
    </source>
</evidence>